<evidence type="ECO:0000313" key="3">
    <source>
        <dbReference type="Proteomes" id="UP001142055"/>
    </source>
</evidence>
<comment type="caution">
    <text evidence="2">The sequence shown here is derived from an EMBL/GenBank/DDBJ whole genome shotgun (WGS) entry which is preliminary data.</text>
</comment>
<proteinExistence type="predicted"/>
<feature type="compositionally biased region" description="Basic residues" evidence="1">
    <location>
        <begin position="232"/>
        <end position="244"/>
    </location>
</feature>
<protein>
    <submittedName>
        <fullName evidence="2">Uncharacterized protein</fullName>
    </submittedName>
</protein>
<dbReference type="Proteomes" id="UP001142055">
    <property type="component" value="Chromosome 3"/>
</dbReference>
<keyword evidence="3" id="KW-1185">Reference proteome</keyword>
<accession>A0A9Q0RLB2</accession>
<name>A0A9Q0RLB2_BLOTA</name>
<reference evidence="2" key="1">
    <citation type="submission" date="2022-12" db="EMBL/GenBank/DDBJ databases">
        <title>Genome assemblies of Blomia tropicalis.</title>
        <authorList>
            <person name="Cui Y."/>
        </authorList>
    </citation>
    <scope>NUCLEOTIDE SEQUENCE</scope>
    <source>
        <tissue evidence="2">Adult mites</tissue>
    </source>
</reference>
<sequence>MAPLKYQIHYARVQTELELNEKESSKALEEMFNFLVDNIPNVTEEVLLSFDRHQVGVLQLSQYFDIADINRSLEQKSIHFVKGALLSRIVTLINRKQLFGEKNCNLNFTNFIYEIYDPMFDDFCVLINPNQPIPDGSSIRVKINTIREMFHYTKNHTADIDYPIQSDSKKQVLNEFIGTQKQVLNKKMGKDKDSNSNNVTNVRKNANTNSNGKVMIFTQSSESDKSRMFERRKPRGANRRKNRFPKFDSNAPASAPSPICTSVPFKYPSLTRAQAYLFKGIIKALRNETILREIDRDSRRFLRTSRKKYNSDQWLRCKLIESICKVMSVFYLLEDLRIPTKCICGICELDSTAIILARKTFRDKQIVVQDQSSSTNIAQQMDEVASKLISDN</sequence>
<evidence type="ECO:0000313" key="2">
    <source>
        <dbReference type="EMBL" id="KAJ6218275.1"/>
    </source>
</evidence>
<feature type="compositionally biased region" description="Polar residues" evidence="1">
    <location>
        <begin position="195"/>
        <end position="207"/>
    </location>
</feature>
<gene>
    <name evidence="2" type="ORF">RDWZM_009432</name>
</gene>
<evidence type="ECO:0000256" key="1">
    <source>
        <dbReference type="SAM" id="MobiDB-lite"/>
    </source>
</evidence>
<feature type="region of interest" description="Disordered" evidence="1">
    <location>
        <begin position="187"/>
        <end position="207"/>
    </location>
</feature>
<dbReference type="EMBL" id="JAPWDV010000003">
    <property type="protein sequence ID" value="KAJ6218275.1"/>
    <property type="molecule type" value="Genomic_DNA"/>
</dbReference>
<organism evidence="2 3">
    <name type="scientific">Blomia tropicalis</name>
    <name type="common">Mite</name>
    <dbReference type="NCBI Taxonomy" id="40697"/>
    <lineage>
        <taxon>Eukaryota</taxon>
        <taxon>Metazoa</taxon>
        <taxon>Ecdysozoa</taxon>
        <taxon>Arthropoda</taxon>
        <taxon>Chelicerata</taxon>
        <taxon>Arachnida</taxon>
        <taxon>Acari</taxon>
        <taxon>Acariformes</taxon>
        <taxon>Sarcoptiformes</taxon>
        <taxon>Astigmata</taxon>
        <taxon>Glycyphagoidea</taxon>
        <taxon>Echimyopodidae</taxon>
        <taxon>Blomia</taxon>
    </lineage>
</organism>
<feature type="region of interest" description="Disordered" evidence="1">
    <location>
        <begin position="221"/>
        <end position="252"/>
    </location>
</feature>
<feature type="compositionally biased region" description="Basic and acidic residues" evidence="1">
    <location>
        <begin position="222"/>
        <end position="231"/>
    </location>
</feature>
<dbReference type="AlphaFoldDB" id="A0A9Q0RLB2"/>